<dbReference type="PRINTS" id="PR00245">
    <property type="entry name" value="OLFACTORYR"/>
</dbReference>
<evidence type="ECO:0000256" key="13">
    <source>
        <dbReference type="RuleBase" id="RU363047"/>
    </source>
</evidence>
<dbReference type="PANTHER" id="PTHR26452">
    <property type="entry name" value="OLFACTORY RECEPTOR"/>
    <property type="match status" value="1"/>
</dbReference>
<sequence length="312" mass="35646">MQNESQIESSDFILLGFTVLPELQFTVFFLFLLIYLLTLTGNLLIIICVFLDRLLQKPMYFFLQSLSLLDISYSTVIQPKFLSILQTGNGIISFVNCITQLYFFMSLTCTEFILLTAMAYDRFVAICNPLHYPLIMNKKACFLIVTFCWVAGFLDPLAHTIAISQLPFCMAHLIDHFYCDYSVLLKLSCVKTMLIEVMSLLFGSIVGFSTFSLTLISYIYIFSTIWKIPSAGGRHKTFSTCVSHLTVVILFYGTVLIMYMRPTSQYSSSIGKSFSLLYTILIPICNPLIYTLRNKDVKTSLQKQIKMICKLF</sequence>
<feature type="transmembrane region" description="Helical" evidence="13">
    <location>
        <begin position="60"/>
        <end position="81"/>
    </location>
</feature>
<evidence type="ECO:0000256" key="5">
    <source>
        <dbReference type="ARBA" id="ARBA00022725"/>
    </source>
</evidence>
<dbReference type="GO" id="GO:0004984">
    <property type="term" value="F:olfactory receptor activity"/>
    <property type="evidence" value="ECO:0007669"/>
    <property type="project" value="InterPro"/>
</dbReference>
<comment type="similarity">
    <text evidence="12">Belongs to the G-protein coupled receptor 1 family.</text>
</comment>
<comment type="subcellular location">
    <subcellularLocation>
        <location evidence="1 13">Cell membrane</location>
        <topology evidence="1 13">Multi-pass membrane protein</topology>
    </subcellularLocation>
</comment>
<dbReference type="PROSITE" id="PS50262">
    <property type="entry name" value="G_PROTEIN_RECEP_F1_2"/>
    <property type="match status" value="1"/>
</dbReference>
<organism evidence="15 16">
    <name type="scientific">Hymenochirus boettgeri</name>
    <name type="common">Congo dwarf clawed frog</name>
    <dbReference type="NCBI Taxonomy" id="247094"/>
    <lineage>
        <taxon>Eukaryota</taxon>
        <taxon>Metazoa</taxon>
        <taxon>Chordata</taxon>
        <taxon>Craniata</taxon>
        <taxon>Vertebrata</taxon>
        <taxon>Euteleostomi</taxon>
        <taxon>Amphibia</taxon>
        <taxon>Batrachia</taxon>
        <taxon>Anura</taxon>
        <taxon>Pipoidea</taxon>
        <taxon>Pipidae</taxon>
        <taxon>Pipinae</taxon>
        <taxon>Hymenochirus</taxon>
    </lineage>
</organism>
<keyword evidence="11 12" id="KW-0807">Transducer</keyword>
<accession>A0A8T2JX02</accession>
<evidence type="ECO:0000256" key="1">
    <source>
        <dbReference type="ARBA" id="ARBA00004651"/>
    </source>
</evidence>
<feature type="transmembrane region" description="Helical" evidence="13">
    <location>
        <begin position="25"/>
        <end position="51"/>
    </location>
</feature>
<comment type="caution">
    <text evidence="15">The sequence shown here is derived from an EMBL/GenBank/DDBJ whole genome shotgun (WGS) entry which is preliminary data.</text>
</comment>
<dbReference type="Gene3D" id="1.20.1070.10">
    <property type="entry name" value="Rhodopsin 7-helix transmembrane proteins"/>
    <property type="match status" value="1"/>
</dbReference>
<dbReference type="InterPro" id="IPR000725">
    <property type="entry name" value="Olfact_rcpt"/>
</dbReference>
<evidence type="ECO:0000256" key="10">
    <source>
        <dbReference type="ARBA" id="ARBA00023180"/>
    </source>
</evidence>
<evidence type="ECO:0000256" key="7">
    <source>
        <dbReference type="ARBA" id="ARBA00023040"/>
    </source>
</evidence>
<evidence type="ECO:0000313" key="15">
    <source>
        <dbReference type="EMBL" id="KAG8449765.1"/>
    </source>
</evidence>
<dbReference type="Proteomes" id="UP000812440">
    <property type="component" value="Chromosome 8_10"/>
</dbReference>
<dbReference type="InterPro" id="IPR050516">
    <property type="entry name" value="Olfactory_GPCR"/>
</dbReference>
<dbReference type="OrthoDB" id="5967130at2759"/>
<keyword evidence="4 12" id="KW-0812">Transmembrane</keyword>
<evidence type="ECO:0000256" key="3">
    <source>
        <dbReference type="ARBA" id="ARBA00022606"/>
    </source>
</evidence>
<dbReference type="Pfam" id="PF13853">
    <property type="entry name" value="7tm_4"/>
    <property type="match status" value="1"/>
</dbReference>
<evidence type="ECO:0000259" key="14">
    <source>
        <dbReference type="PROSITE" id="PS50262"/>
    </source>
</evidence>
<dbReference type="SUPFAM" id="SSF81321">
    <property type="entry name" value="Family A G protein-coupled receptor-like"/>
    <property type="match status" value="1"/>
</dbReference>
<feature type="transmembrane region" description="Helical" evidence="13">
    <location>
        <begin position="242"/>
        <end position="261"/>
    </location>
</feature>
<dbReference type="InterPro" id="IPR017452">
    <property type="entry name" value="GPCR_Rhodpsn_7TM"/>
</dbReference>
<evidence type="ECO:0000313" key="16">
    <source>
        <dbReference type="Proteomes" id="UP000812440"/>
    </source>
</evidence>
<evidence type="ECO:0000256" key="2">
    <source>
        <dbReference type="ARBA" id="ARBA00022475"/>
    </source>
</evidence>
<dbReference type="GO" id="GO:0005886">
    <property type="term" value="C:plasma membrane"/>
    <property type="evidence" value="ECO:0007669"/>
    <property type="project" value="UniProtKB-SubCell"/>
</dbReference>
<keyword evidence="16" id="KW-1185">Reference proteome</keyword>
<feature type="transmembrane region" description="Helical" evidence="13">
    <location>
        <begin position="101"/>
        <end position="120"/>
    </location>
</feature>
<dbReference type="PRINTS" id="PR00237">
    <property type="entry name" value="GPCRRHODOPSN"/>
</dbReference>
<gene>
    <name evidence="15" type="ORF">GDO86_016425</name>
</gene>
<keyword evidence="7 12" id="KW-0297">G-protein coupled receptor</keyword>
<evidence type="ECO:0000256" key="8">
    <source>
        <dbReference type="ARBA" id="ARBA00023136"/>
    </source>
</evidence>
<feature type="transmembrane region" description="Helical" evidence="13">
    <location>
        <begin position="273"/>
        <end position="292"/>
    </location>
</feature>
<feature type="domain" description="G-protein coupled receptors family 1 profile" evidence="14">
    <location>
        <begin position="41"/>
        <end position="290"/>
    </location>
</feature>
<proteinExistence type="inferred from homology"/>
<evidence type="ECO:0000256" key="6">
    <source>
        <dbReference type="ARBA" id="ARBA00022989"/>
    </source>
</evidence>
<keyword evidence="2 13" id="KW-1003">Cell membrane</keyword>
<dbReference type="FunFam" id="1.20.1070.10:FF:000010">
    <property type="entry name" value="Olfactory receptor"/>
    <property type="match status" value="1"/>
</dbReference>
<evidence type="ECO:0000256" key="9">
    <source>
        <dbReference type="ARBA" id="ARBA00023170"/>
    </source>
</evidence>
<reference evidence="15" key="1">
    <citation type="thesis" date="2020" institute="ProQuest LLC" country="789 East Eisenhower Parkway, Ann Arbor, MI, USA">
        <title>Comparative Genomics and Chromosome Evolution.</title>
        <authorList>
            <person name="Mudd A.B."/>
        </authorList>
    </citation>
    <scope>NUCLEOTIDE SEQUENCE</scope>
    <source>
        <strain evidence="15">Female2</strain>
        <tissue evidence="15">Blood</tissue>
    </source>
</reference>
<keyword evidence="5 13" id="KW-0552">Olfaction</keyword>
<feature type="transmembrane region" description="Helical" evidence="13">
    <location>
        <begin position="141"/>
        <end position="163"/>
    </location>
</feature>
<keyword evidence="3 13" id="KW-0716">Sensory transduction</keyword>
<dbReference type="PROSITE" id="PS00237">
    <property type="entry name" value="G_PROTEIN_RECEP_F1_1"/>
    <property type="match status" value="1"/>
</dbReference>
<evidence type="ECO:0000256" key="4">
    <source>
        <dbReference type="ARBA" id="ARBA00022692"/>
    </source>
</evidence>
<keyword evidence="6 13" id="KW-1133">Transmembrane helix</keyword>
<evidence type="ECO:0000256" key="12">
    <source>
        <dbReference type="RuleBase" id="RU000688"/>
    </source>
</evidence>
<keyword evidence="8 13" id="KW-0472">Membrane</keyword>
<keyword evidence="9 12" id="KW-0675">Receptor</keyword>
<dbReference type="EMBL" id="JAACNH010000003">
    <property type="protein sequence ID" value="KAG8449765.1"/>
    <property type="molecule type" value="Genomic_DNA"/>
</dbReference>
<keyword evidence="10" id="KW-0325">Glycoprotein</keyword>
<protein>
    <recommendedName>
        <fullName evidence="13">Olfactory receptor</fullName>
    </recommendedName>
</protein>
<dbReference type="InterPro" id="IPR000276">
    <property type="entry name" value="GPCR_Rhodpsn"/>
</dbReference>
<evidence type="ECO:0000256" key="11">
    <source>
        <dbReference type="ARBA" id="ARBA00023224"/>
    </source>
</evidence>
<name>A0A8T2JX02_9PIPI</name>
<dbReference type="GO" id="GO:0004930">
    <property type="term" value="F:G protein-coupled receptor activity"/>
    <property type="evidence" value="ECO:0007669"/>
    <property type="project" value="UniProtKB-KW"/>
</dbReference>
<feature type="transmembrane region" description="Helical" evidence="13">
    <location>
        <begin position="200"/>
        <end position="221"/>
    </location>
</feature>
<dbReference type="AlphaFoldDB" id="A0A8T2JX02"/>
<dbReference type="CDD" id="cd13954">
    <property type="entry name" value="7tmA_OR"/>
    <property type="match status" value="1"/>
</dbReference>